<dbReference type="GO" id="GO:0006351">
    <property type="term" value="P:DNA-templated transcription"/>
    <property type="evidence" value="ECO:0007669"/>
    <property type="project" value="TreeGrafter"/>
</dbReference>
<dbReference type="NCBIfam" id="NF008352">
    <property type="entry name" value="PRK11139.1"/>
    <property type="match status" value="1"/>
</dbReference>
<dbReference type="STRING" id="1108595.BKX93_15185"/>
<dbReference type="Pfam" id="PF03466">
    <property type="entry name" value="LysR_substrate"/>
    <property type="match status" value="1"/>
</dbReference>
<evidence type="ECO:0000256" key="2">
    <source>
        <dbReference type="ARBA" id="ARBA00023015"/>
    </source>
</evidence>
<dbReference type="GO" id="GO:0043565">
    <property type="term" value="F:sequence-specific DNA binding"/>
    <property type="evidence" value="ECO:0007669"/>
    <property type="project" value="TreeGrafter"/>
</dbReference>
<accession>A0A1D9LIX8</accession>
<keyword evidence="3" id="KW-0238">DNA-binding</keyword>
<dbReference type="FunFam" id="3.40.190.10:FF:000017">
    <property type="entry name" value="Glycine cleavage system transcriptional activator"/>
    <property type="match status" value="1"/>
</dbReference>
<reference evidence="6 8" key="1">
    <citation type="submission" date="2016-10" db="EMBL/GenBank/DDBJ databases">
        <title>Chromobacterium muskegensis sp. nov., an insecticidal bacterium isolated from Sphagnum bogs.</title>
        <authorList>
            <person name="Sparks M.E."/>
            <person name="Blackburn M.B."/>
            <person name="Gundersen-Rindal D.E."/>
            <person name="Mitchell A."/>
            <person name="Farrar R."/>
            <person name="Kuhar D."/>
        </authorList>
    </citation>
    <scope>NUCLEOTIDE SEQUENCE [LARGE SCALE GENOMIC DNA]</scope>
    <source>
        <strain evidence="6 8">21-1</strain>
    </source>
</reference>
<dbReference type="InterPro" id="IPR036388">
    <property type="entry name" value="WH-like_DNA-bd_sf"/>
</dbReference>
<dbReference type="GeneID" id="97478920"/>
<dbReference type="Gene3D" id="1.10.10.10">
    <property type="entry name" value="Winged helix-like DNA-binding domain superfamily/Winged helix DNA-binding domain"/>
    <property type="match status" value="1"/>
</dbReference>
<dbReference type="FunFam" id="1.10.10.10:FF:000001">
    <property type="entry name" value="LysR family transcriptional regulator"/>
    <property type="match status" value="1"/>
</dbReference>
<protein>
    <submittedName>
        <fullName evidence="7">Transcriptional regulator GcvA</fullName>
    </submittedName>
</protein>
<dbReference type="PRINTS" id="PR00039">
    <property type="entry name" value="HTHLYSR"/>
</dbReference>
<dbReference type="EMBL" id="CP017707">
    <property type="protein sequence ID" value="AOZ51212.1"/>
    <property type="molecule type" value="Genomic_DNA"/>
</dbReference>
<dbReference type="PROSITE" id="PS50931">
    <property type="entry name" value="HTH_LYSR"/>
    <property type="match status" value="1"/>
</dbReference>
<evidence type="ECO:0000313" key="7">
    <source>
        <dbReference type="EMBL" id="MEO2217015.1"/>
    </source>
</evidence>
<dbReference type="Proteomes" id="UP000178776">
    <property type="component" value="Chromosome"/>
</dbReference>
<evidence type="ECO:0000259" key="5">
    <source>
        <dbReference type="PROSITE" id="PS50931"/>
    </source>
</evidence>
<keyword evidence="9" id="KW-1185">Reference proteome</keyword>
<feature type="domain" description="HTH lysR-type" evidence="5">
    <location>
        <begin position="4"/>
        <end position="61"/>
    </location>
</feature>
<keyword evidence="2" id="KW-0805">Transcription regulation</keyword>
<dbReference type="Pfam" id="PF00126">
    <property type="entry name" value="HTH_1"/>
    <property type="match status" value="1"/>
</dbReference>
<name>A0A1D9LIX8_9NEIS</name>
<dbReference type="Proteomes" id="UP001455709">
    <property type="component" value="Unassembled WGS sequence"/>
</dbReference>
<organism evidence="6 8">
    <name type="scientific">Chromobacterium vaccinii</name>
    <dbReference type="NCBI Taxonomy" id="1108595"/>
    <lineage>
        <taxon>Bacteria</taxon>
        <taxon>Pseudomonadati</taxon>
        <taxon>Pseudomonadota</taxon>
        <taxon>Betaproteobacteria</taxon>
        <taxon>Neisseriales</taxon>
        <taxon>Chromobacteriaceae</taxon>
        <taxon>Chromobacterium</taxon>
    </lineage>
</organism>
<dbReference type="InterPro" id="IPR005119">
    <property type="entry name" value="LysR_subst-bd"/>
</dbReference>
<dbReference type="RefSeq" id="WP_021478883.1">
    <property type="nucleotide sequence ID" value="NZ_CP017707.1"/>
</dbReference>
<sequence length="306" mass="34218">MKLPPLNALRVFVVAAEHLSFTRAAAALSLTQGAISRHVQTLEEYYGATLFTRQARGLALTAEGEALVKPAREAFQLLNEASEALRLRQSDLRVRMPPTPAMRWVLPNLADFQARHPEYTLHLLTQLIHNKPFNRAEYDLAVVGLSSPEAAADLRLECICREKLIPVCSPSLLAGKHPLHVPDDLRHHTLLHPWRDQNTWKRWLTLAGVSGVNPESGVTFDALEYALHAAVAGMGVTLAQASMVTQDLDSGRLVIPFDTVLETEWAYYLVYPHELAELPKVRAFRDWLVHTVANSEEASWLARQGY</sequence>
<evidence type="ECO:0000256" key="1">
    <source>
        <dbReference type="ARBA" id="ARBA00009437"/>
    </source>
</evidence>
<dbReference type="GeneID" id="68842552"/>
<dbReference type="InterPro" id="IPR000847">
    <property type="entry name" value="LysR_HTH_N"/>
</dbReference>
<evidence type="ECO:0000313" key="6">
    <source>
        <dbReference type="EMBL" id="AOZ51212.1"/>
    </source>
</evidence>
<dbReference type="KEGG" id="cvc:BKX93_15185"/>
<dbReference type="SUPFAM" id="SSF53850">
    <property type="entry name" value="Periplasmic binding protein-like II"/>
    <property type="match status" value="1"/>
</dbReference>
<gene>
    <name evidence="7" type="primary">gcvA</name>
    <name evidence="7" type="ORF">ABGV49_08140</name>
    <name evidence="6" type="ORF">BKX93_15185</name>
</gene>
<dbReference type="CDD" id="cd08432">
    <property type="entry name" value="PBP2_GcdR_TrpI_HvrB_AmpR_like"/>
    <property type="match status" value="1"/>
</dbReference>
<evidence type="ECO:0000313" key="8">
    <source>
        <dbReference type="Proteomes" id="UP000178776"/>
    </source>
</evidence>
<dbReference type="EMBL" id="JBDOJC010000001">
    <property type="protein sequence ID" value="MEO2217015.1"/>
    <property type="molecule type" value="Genomic_DNA"/>
</dbReference>
<keyword evidence="4" id="KW-0804">Transcription</keyword>
<evidence type="ECO:0000256" key="4">
    <source>
        <dbReference type="ARBA" id="ARBA00023163"/>
    </source>
</evidence>
<comment type="similarity">
    <text evidence="1">Belongs to the LysR transcriptional regulatory family.</text>
</comment>
<dbReference type="Gene3D" id="3.40.190.10">
    <property type="entry name" value="Periplasmic binding protein-like II"/>
    <property type="match status" value="2"/>
</dbReference>
<dbReference type="InterPro" id="IPR036390">
    <property type="entry name" value="WH_DNA-bd_sf"/>
</dbReference>
<dbReference type="PANTHER" id="PTHR30537">
    <property type="entry name" value="HTH-TYPE TRANSCRIPTIONAL REGULATOR"/>
    <property type="match status" value="1"/>
</dbReference>
<evidence type="ECO:0000313" key="9">
    <source>
        <dbReference type="Proteomes" id="UP001455709"/>
    </source>
</evidence>
<reference evidence="7 9" key="2">
    <citation type="submission" date="2024-05" db="EMBL/GenBank/DDBJ databases">
        <authorList>
            <person name="De Oliveira J.P."/>
            <person name="Noriler S.A."/>
            <person name="De Oliveira A.G."/>
            <person name="Sipoli D.S."/>
        </authorList>
    </citation>
    <scope>NUCLEOTIDE SEQUENCE [LARGE SCALE GENOMIC DNA]</scope>
    <source>
        <strain evidence="7 9">LABIM189</strain>
    </source>
</reference>
<dbReference type="AlphaFoldDB" id="A0A1D9LIX8"/>
<dbReference type="GO" id="GO:0003700">
    <property type="term" value="F:DNA-binding transcription factor activity"/>
    <property type="evidence" value="ECO:0007669"/>
    <property type="project" value="InterPro"/>
</dbReference>
<dbReference type="InterPro" id="IPR058163">
    <property type="entry name" value="LysR-type_TF_proteobact-type"/>
</dbReference>
<proteinExistence type="inferred from homology"/>
<dbReference type="PANTHER" id="PTHR30537:SF26">
    <property type="entry name" value="GLYCINE CLEAVAGE SYSTEM TRANSCRIPTIONAL ACTIVATOR"/>
    <property type="match status" value="1"/>
</dbReference>
<evidence type="ECO:0000256" key="3">
    <source>
        <dbReference type="ARBA" id="ARBA00023125"/>
    </source>
</evidence>
<dbReference type="SUPFAM" id="SSF46785">
    <property type="entry name" value="Winged helix' DNA-binding domain"/>
    <property type="match status" value="1"/>
</dbReference>